<dbReference type="RefSeq" id="WP_133441819.1">
    <property type="nucleotide sequence ID" value="NZ_CP034726.1"/>
</dbReference>
<reference evidence="2" key="1">
    <citation type="submission" date="2018-12" db="EMBL/GenBank/DDBJ databases">
        <title>A new species of lactobacillus.</title>
        <authorList>
            <person name="Jian Y."/>
            <person name="Xin L."/>
            <person name="Hong Z.J."/>
            <person name="Ming L.Z."/>
            <person name="Hong X.Z."/>
        </authorList>
    </citation>
    <scope>NUCLEOTIDE SEQUENCE [LARGE SCALE GENOMIC DNA]</scope>
    <source>
        <strain evidence="2">HSLZ-75</strain>
    </source>
</reference>
<protein>
    <submittedName>
        <fullName evidence="1">Uncharacterized protein</fullName>
    </submittedName>
</protein>
<keyword evidence="2" id="KW-1185">Reference proteome</keyword>
<organism evidence="1 2">
    <name type="scientific">Acetilactobacillus jinshanensis</name>
    <dbReference type="NCBI Taxonomy" id="1720083"/>
    <lineage>
        <taxon>Bacteria</taxon>
        <taxon>Bacillati</taxon>
        <taxon>Bacillota</taxon>
        <taxon>Bacilli</taxon>
        <taxon>Lactobacillales</taxon>
        <taxon>Lactobacillaceae</taxon>
        <taxon>Acetilactobacillus</taxon>
    </lineage>
</organism>
<dbReference type="AlphaFoldDB" id="A0A4V1ALN9"/>
<dbReference type="Proteomes" id="UP000294321">
    <property type="component" value="Chromosome"/>
</dbReference>
<name>A0A4V1ALN9_9LACO</name>
<proteinExistence type="predicted"/>
<evidence type="ECO:0000313" key="2">
    <source>
        <dbReference type="Proteomes" id="UP000294321"/>
    </source>
</evidence>
<accession>A0A4V1ALN9</accession>
<dbReference type="KEGG" id="lji:ELX58_03715"/>
<evidence type="ECO:0000313" key="1">
    <source>
        <dbReference type="EMBL" id="QBP18259.1"/>
    </source>
</evidence>
<dbReference type="EMBL" id="CP034726">
    <property type="protein sequence ID" value="QBP18259.1"/>
    <property type="molecule type" value="Genomic_DNA"/>
</dbReference>
<gene>
    <name evidence="1" type="ORF">ELX58_03715</name>
</gene>
<sequence length="65" mass="7262">MDETLARNEALDSMANLSKFRAMERSSMMNKPKLSSMFMDASKLMDDMVSLLTGPTILESLDASR</sequence>